<feature type="chain" id="PRO_5040125936" evidence="1">
    <location>
        <begin position="18"/>
        <end position="472"/>
    </location>
</feature>
<organism evidence="2 3">
    <name type="scientific">Clonostachys rhizophaga</name>
    <dbReference type="NCBI Taxonomy" id="160324"/>
    <lineage>
        <taxon>Eukaryota</taxon>
        <taxon>Fungi</taxon>
        <taxon>Dikarya</taxon>
        <taxon>Ascomycota</taxon>
        <taxon>Pezizomycotina</taxon>
        <taxon>Sordariomycetes</taxon>
        <taxon>Hypocreomycetidae</taxon>
        <taxon>Hypocreales</taxon>
        <taxon>Bionectriaceae</taxon>
        <taxon>Clonostachys</taxon>
    </lineage>
</organism>
<accession>A0A9N9V8G5</accession>
<protein>
    <submittedName>
        <fullName evidence="2">Uncharacterized protein</fullName>
    </submittedName>
</protein>
<gene>
    <name evidence="2" type="ORF">CRHIZ90672A_00011170</name>
</gene>
<dbReference type="EMBL" id="CABFNQ020000653">
    <property type="protein sequence ID" value="CAH0021330.1"/>
    <property type="molecule type" value="Genomic_DNA"/>
</dbReference>
<feature type="signal peptide" evidence="1">
    <location>
        <begin position="1"/>
        <end position="17"/>
    </location>
</feature>
<name>A0A9N9V8G5_9HYPO</name>
<comment type="caution">
    <text evidence="2">The sequence shown here is derived from an EMBL/GenBank/DDBJ whole genome shotgun (WGS) entry which is preliminary data.</text>
</comment>
<evidence type="ECO:0000313" key="2">
    <source>
        <dbReference type="EMBL" id="CAH0021330.1"/>
    </source>
</evidence>
<dbReference type="AlphaFoldDB" id="A0A9N9V8G5"/>
<evidence type="ECO:0000256" key="1">
    <source>
        <dbReference type="SAM" id="SignalP"/>
    </source>
</evidence>
<evidence type="ECO:0000313" key="3">
    <source>
        <dbReference type="Proteomes" id="UP000696573"/>
    </source>
</evidence>
<proteinExistence type="predicted"/>
<keyword evidence="1" id="KW-0732">Signal</keyword>
<dbReference type="Proteomes" id="UP000696573">
    <property type="component" value="Unassembled WGS sequence"/>
</dbReference>
<sequence length="472" mass="54514">MMKSIFAIVFFSVFVSAPQHPTFPESSTSNQIPQFILDLGNDYIEANRHILELHGNPKEVLCHQESLLRDSLPFSVPDDLFNGLFIDNIRFSTPRRGWQNAQDRLSEILDCPAALESCSRFYVNIYRHEYDTVMIHPNVTMQYHYMGDSIAPIDTHNELGEQADAPTALADLFVEVLTSMPNLQTVEWKGPEGTLQGEHFDGMFTERRLSLPTVKTMHLRSDFIFLAGMAPSLELLTYTPVLSTHQSQERYRKQVLKIISDLPSLKSVRLHSSWDERDFLELYKAVPRLERLEIDGIVEFVDFSSFMWSGKKPYPEGYRLRASFLSECMSRRYKDILSPTGGFLVAKFGRYEAFRHIQKTEQVAALVLKELPNLERLCVGGTCTNLTDDKAPRWPWSGRVREYLLSKYSRWNSEVWGKMLVEDPDGPVFFTREEDKTWLEADKEPGELDLIKPDRDSWLAWDDRYSCLGVIK</sequence>
<reference evidence="2" key="1">
    <citation type="submission" date="2021-10" db="EMBL/GenBank/DDBJ databases">
        <authorList>
            <person name="Piombo E."/>
        </authorList>
    </citation>
    <scope>NUCLEOTIDE SEQUENCE</scope>
</reference>
<keyword evidence="3" id="KW-1185">Reference proteome</keyword>
<dbReference type="OrthoDB" id="3636801at2759"/>